<dbReference type="EMBL" id="JAUJYO010000001">
    <property type="protein sequence ID" value="KAK1326028.1"/>
    <property type="molecule type" value="Genomic_DNA"/>
</dbReference>
<name>A0AAV9FM31_ACOCL</name>
<reference evidence="1" key="1">
    <citation type="journal article" date="2023" name="Nat. Commun.">
        <title>Diploid and tetraploid genomes of Acorus and the evolution of monocots.</title>
        <authorList>
            <person name="Ma L."/>
            <person name="Liu K.W."/>
            <person name="Li Z."/>
            <person name="Hsiao Y.Y."/>
            <person name="Qi Y."/>
            <person name="Fu T."/>
            <person name="Tang G.D."/>
            <person name="Zhang D."/>
            <person name="Sun W.H."/>
            <person name="Liu D.K."/>
            <person name="Li Y."/>
            <person name="Chen G.Z."/>
            <person name="Liu X.D."/>
            <person name="Liao X.Y."/>
            <person name="Jiang Y.T."/>
            <person name="Yu X."/>
            <person name="Hao Y."/>
            <person name="Huang J."/>
            <person name="Zhao X.W."/>
            <person name="Ke S."/>
            <person name="Chen Y.Y."/>
            <person name="Wu W.L."/>
            <person name="Hsu J.L."/>
            <person name="Lin Y.F."/>
            <person name="Huang M.D."/>
            <person name="Li C.Y."/>
            <person name="Huang L."/>
            <person name="Wang Z.W."/>
            <person name="Zhao X."/>
            <person name="Zhong W.Y."/>
            <person name="Peng D.H."/>
            <person name="Ahmad S."/>
            <person name="Lan S."/>
            <person name="Zhang J.S."/>
            <person name="Tsai W.C."/>
            <person name="Van de Peer Y."/>
            <person name="Liu Z.J."/>
        </authorList>
    </citation>
    <scope>NUCLEOTIDE SEQUENCE</scope>
    <source>
        <strain evidence="1">CP</strain>
    </source>
</reference>
<reference evidence="1" key="2">
    <citation type="submission" date="2023-06" db="EMBL/GenBank/DDBJ databases">
        <authorList>
            <person name="Ma L."/>
            <person name="Liu K.-W."/>
            <person name="Li Z."/>
            <person name="Hsiao Y.-Y."/>
            <person name="Qi Y."/>
            <person name="Fu T."/>
            <person name="Tang G."/>
            <person name="Zhang D."/>
            <person name="Sun W.-H."/>
            <person name="Liu D.-K."/>
            <person name="Li Y."/>
            <person name="Chen G.-Z."/>
            <person name="Liu X.-D."/>
            <person name="Liao X.-Y."/>
            <person name="Jiang Y.-T."/>
            <person name="Yu X."/>
            <person name="Hao Y."/>
            <person name="Huang J."/>
            <person name="Zhao X.-W."/>
            <person name="Ke S."/>
            <person name="Chen Y.-Y."/>
            <person name="Wu W.-L."/>
            <person name="Hsu J.-L."/>
            <person name="Lin Y.-F."/>
            <person name="Huang M.-D."/>
            <person name="Li C.-Y."/>
            <person name="Huang L."/>
            <person name="Wang Z.-W."/>
            <person name="Zhao X."/>
            <person name="Zhong W.-Y."/>
            <person name="Peng D.-H."/>
            <person name="Ahmad S."/>
            <person name="Lan S."/>
            <person name="Zhang J.-S."/>
            <person name="Tsai W.-C."/>
            <person name="Van De Peer Y."/>
            <person name="Liu Z.-J."/>
        </authorList>
    </citation>
    <scope>NUCLEOTIDE SEQUENCE</scope>
    <source>
        <strain evidence="1">CP</strain>
        <tissue evidence="1">Leaves</tissue>
    </source>
</reference>
<gene>
    <name evidence="1" type="ORF">QJS10_CPA01g00746</name>
</gene>
<organism evidence="1 2">
    <name type="scientific">Acorus calamus</name>
    <name type="common">Sweet flag</name>
    <dbReference type="NCBI Taxonomy" id="4465"/>
    <lineage>
        <taxon>Eukaryota</taxon>
        <taxon>Viridiplantae</taxon>
        <taxon>Streptophyta</taxon>
        <taxon>Embryophyta</taxon>
        <taxon>Tracheophyta</taxon>
        <taxon>Spermatophyta</taxon>
        <taxon>Magnoliopsida</taxon>
        <taxon>Liliopsida</taxon>
        <taxon>Acoraceae</taxon>
        <taxon>Acorus</taxon>
    </lineage>
</organism>
<evidence type="ECO:0000313" key="2">
    <source>
        <dbReference type="Proteomes" id="UP001180020"/>
    </source>
</evidence>
<sequence>MGARRVMARVHDRIGVRRRPPSVMGCLTISGDGTEDPSYPVNADLVGHSSVSHLAVPNADVHRDPPFLRLRHRRRPPPLPLLVGVPPPPLLQELITTLY</sequence>
<keyword evidence="2" id="KW-1185">Reference proteome</keyword>
<comment type="caution">
    <text evidence="1">The sequence shown here is derived from an EMBL/GenBank/DDBJ whole genome shotgun (WGS) entry which is preliminary data.</text>
</comment>
<protein>
    <submittedName>
        <fullName evidence="1">Uncharacterized protein</fullName>
    </submittedName>
</protein>
<accession>A0AAV9FM31</accession>
<proteinExistence type="predicted"/>
<dbReference type="AlphaFoldDB" id="A0AAV9FM31"/>
<dbReference type="Proteomes" id="UP001180020">
    <property type="component" value="Unassembled WGS sequence"/>
</dbReference>
<evidence type="ECO:0000313" key="1">
    <source>
        <dbReference type="EMBL" id="KAK1326028.1"/>
    </source>
</evidence>